<evidence type="ECO:0000256" key="8">
    <source>
        <dbReference type="RuleBase" id="RU000673"/>
    </source>
</evidence>
<dbReference type="InterPro" id="IPR018171">
    <property type="entry name" value="Pept_tRNA_hydro_CS"/>
</dbReference>
<dbReference type="GO" id="GO:0072344">
    <property type="term" value="P:rescue of stalled ribosome"/>
    <property type="evidence" value="ECO:0007669"/>
    <property type="project" value="UniProtKB-UniRule"/>
</dbReference>
<comment type="subunit">
    <text evidence="7">Monomer.</text>
</comment>
<feature type="binding site" evidence="7">
    <location>
        <position position="65"/>
    </location>
    <ligand>
        <name>tRNA</name>
        <dbReference type="ChEBI" id="CHEBI:17843"/>
    </ligand>
</feature>
<evidence type="ECO:0000256" key="2">
    <source>
        <dbReference type="ARBA" id="ARBA00022555"/>
    </source>
</evidence>
<dbReference type="GO" id="GO:0004045">
    <property type="term" value="F:peptidyl-tRNA hydrolase activity"/>
    <property type="evidence" value="ECO:0007669"/>
    <property type="project" value="UniProtKB-UniRule"/>
</dbReference>
<dbReference type="NCBIfam" id="TIGR00447">
    <property type="entry name" value="pth"/>
    <property type="match status" value="1"/>
</dbReference>
<evidence type="ECO:0000256" key="1">
    <source>
        <dbReference type="ARBA" id="ARBA00013260"/>
    </source>
</evidence>
<dbReference type="SUPFAM" id="SSF53178">
    <property type="entry name" value="Peptidyl-tRNA hydrolase-like"/>
    <property type="match status" value="1"/>
</dbReference>
<dbReference type="EMBL" id="LCKW01000045">
    <property type="protein sequence ID" value="KKU06686.1"/>
    <property type="molecule type" value="Genomic_DNA"/>
</dbReference>
<dbReference type="HAMAP" id="MF_00083">
    <property type="entry name" value="Pept_tRNA_hydro_bact"/>
    <property type="match status" value="1"/>
</dbReference>
<dbReference type="GO" id="GO:0006515">
    <property type="term" value="P:protein quality control for misfolded or incompletely synthesized proteins"/>
    <property type="evidence" value="ECO:0007669"/>
    <property type="project" value="UniProtKB-UniRule"/>
</dbReference>
<gene>
    <name evidence="7" type="primary">pth</name>
    <name evidence="10" type="ORF">UX09_C0045G0002</name>
</gene>
<evidence type="ECO:0000313" key="10">
    <source>
        <dbReference type="EMBL" id="KKU06686.1"/>
    </source>
</evidence>
<dbReference type="STRING" id="1618993.UX09_C0045G0002"/>
<proteinExistence type="inferred from homology"/>
<accession>A0A0G1MEF9</accession>
<evidence type="ECO:0000256" key="6">
    <source>
        <dbReference type="ARBA" id="ARBA00050038"/>
    </source>
</evidence>
<protein>
    <recommendedName>
        <fullName evidence="6 7">Peptidyl-tRNA hydrolase</fullName>
        <shortName evidence="7">Pth</shortName>
        <ecNumber evidence="1 7">3.1.1.29</ecNumber>
    </recommendedName>
</protein>
<feature type="binding site" evidence="7">
    <location>
        <position position="67"/>
    </location>
    <ligand>
        <name>tRNA</name>
        <dbReference type="ChEBI" id="CHEBI:17843"/>
    </ligand>
</feature>
<dbReference type="PROSITE" id="PS01195">
    <property type="entry name" value="PEPT_TRNA_HYDROL_1"/>
    <property type="match status" value="1"/>
</dbReference>
<comment type="caution">
    <text evidence="10">The sequence shown here is derived from an EMBL/GenBank/DDBJ whole genome shotgun (WGS) entry which is preliminary data.</text>
</comment>
<organism evidence="10 11">
    <name type="scientific">Candidatus Uhrbacteria bacterium GW2011_GWE2_45_35</name>
    <dbReference type="NCBI Taxonomy" id="1618993"/>
    <lineage>
        <taxon>Bacteria</taxon>
        <taxon>Candidatus Uhriibacteriota</taxon>
    </lineage>
</organism>
<evidence type="ECO:0000256" key="9">
    <source>
        <dbReference type="RuleBase" id="RU004320"/>
    </source>
</evidence>
<evidence type="ECO:0000313" key="11">
    <source>
        <dbReference type="Proteomes" id="UP000034354"/>
    </source>
</evidence>
<evidence type="ECO:0000256" key="3">
    <source>
        <dbReference type="ARBA" id="ARBA00022801"/>
    </source>
</evidence>
<feature type="site" description="Stabilizes the basic form of H active site to accept a proton" evidence="7">
    <location>
        <position position="92"/>
    </location>
</feature>
<dbReference type="Pfam" id="PF01195">
    <property type="entry name" value="Pept_tRNA_hydro"/>
    <property type="match status" value="1"/>
</dbReference>
<dbReference type="PANTHER" id="PTHR17224">
    <property type="entry name" value="PEPTIDYL-TRNA HYDROLASE"/>
    <property type="match status" value="1"/>
</dbReference>
<dbReference type="EC" id="3.1.1.29" evidence="1 7"/>
<dbReference type="GO" id="GO:0005737">
    <property type="term" value="C:cytoplasm"/>
    <property type="evidence" value="ECO:0007669"/>
    <property type="project" value="UniProtKB-SubCell"/>
</dbReference>
<dbReference type="FunFam" id="3.40.50.1470:FF:000001">
    <property type="entry name" value="Peptidyl-tRNA hydrolase"/>
    <property type="match status" value="1"/>
</dbReference>
<dbReference type="Proteomes" id="UP000034354">
    <property type="component" value="Unassembled WGS sequence"/>
</dbReference>
<sequence>MCLIIGLGNPGKKYERTRHNVGFLVLDELATLADVKFKNKKDLSGLVAETKINGRSAELLQPTTFMNLSGEAVVKAAKFWRVPEKKITVIVDDVNLPLGQIRIREKGSAGGHNGLRSIIERLDTSEIRRIRIGIGRPPRPEMALDKWVLEKLNKEDWKTVVEAARQVAKDIFAGQIKIG</sequence>
<keyword evidence="2 7" id="KW-0820">tRNA-binding</keyword>
<dbReference type="AlphaFoldDB" id="A0A0G1MEF9"/>
<feature type="active site" description="Proton acceptor" evidence="7">
    <location>
        <position position="19"/>
    </location>
</feature>
<name>A0A0G1MEF9_9BACT</name>
<comment type="function">
    <text evidence="7">Catalyzes the release of premature peptidyl moieties from peptidyl-tRNA molecules trapped in stalled 50S ribosomal subunits, and thus maintains levels of free tRNAs and 50S ribosomes.</text>
</comment>
<dbReference type="GO" id="GO:0000049">
    <property type="term" value="F:tRNA binding"/>
    <property type="evidence" value="ECO:0007669"/>
    <property type="project" value="UniProtKB-UniRule"/>
</dbReference>
<dbReference type="InterPro" id="IPR036416">
    <property type="entry name" value="Pept_tRNA_hydro_sf"/>
</dbReference>
<evidence type="ECO:0000256" key="4">
    <source>
        <dbReference type="ARBA" id="ARBA00022884"/>
    </source>
</evidence>
<evidence type="ECO:0000256" key="5">
    <source>
        <dbReference type="ARBA" id="ARBA00038063"/>
    </source>
</evidence>
<comment type="function">
    <text evidence="7">Hydrolyzes ribosome-free peptidyl-tRNAs (with 1 or more amino acids incorporated), which drop off the ribosome during protein synthesis, or as a result of ribosome stalling.</text>
</comment>
<dbReference type="PANTHER" id="PTHR17224:SF1">
    <property type="entry name" value="PEPTIDYL-TRNA HYDROLASE"/>
    <property type="match status" value="1"/>
</dbReference>
<dbReference type="Gene3D" id="3.40.50.1470">
    <property type="entry name" value="Peptidyl-tRNA hydrolase"/>
    <property type="match status" value="1"/>
</dbReference>
<feature type="binding site" evidence="7">
    <location>
        <position position="14"/>
    </location>
    <ligand>
        <name>tRNA</name>
        <dbReference type="ChEBI" id="CHEBI:17843"/>
    </ligand>
</feature>
<evidence type="ECO:0000256" key="7">
    <source>
        <dbReference type="HAMAP-Rule" id="MF_00083"/>
    </source>
</evidence>
<dbReference type="CDD" id="cd00462">
    <property type="entry name" value="PTH"/>
    <property type="match status" value="1"/>
</dbReference>
<dbReference type="PATRIC" id="fig|1618993.3.peg.911"/>
<feature type="binding site" evidence="7">
    <location>
        <position position="113"/>
    </location>
    <ligand>
        <name>tRNA</name>
        <dbReference type="ChEBI" id="CHEBI:17843"/>
    </ligand>
</feature>
<keyword evidence="4 7" id="KW-0694">RNA-binding</keyword>
<dbReference type="PROSITE" id="PS01196">
    <property type="entry name" value="PEPT_TRNA_HYDROL_2"/>
    <property type="match status" value="1"/>
</dbReference>
<comment type="catalytic activity">
    <reaction evidence="7 8">
        <text>an N-acyl-L-alpha-aminoacyl-tRNA + H2O = an N-acyl-L-amino acid + a tRNA + H(+)</text>
        <dbReference type="Rhea" id="RHEA:54448"/>
        <dbReference type="Rhea" id="RHEA-COMP:10123"/>
        <dbReference type="Rhea" id="RHEA-COMP:13883"/>
        <dbReference type="ChEBI" id="CHEBI:15377"/>
        <dbReference type="ChEBI" id="CHEBI:15378"/>
        <dbReference type="ChEBI" id="CHEBI:59874"/>
        <dbReference type="ChEBI" id="CHEBI:78442"/>
        <dbReference type="ChEBI" id="CHEBI:138191"/>
        <dbReference type="EC" id="3.1.1.29"/>
    </reaction>
</comment>
<comment type="similarity">
    <text evidence="5 7 9">Belongs to the PTH family.</text>
</comment>
<feature type="site" description="Discriminates between blocked and unblocked aminoacyl-tRNA" evidence="7">
    <location>
        <position position="9"/>
    </location>
</feature>
<dbReference type="InterPro" id="IPR001328">
    <property type="entry name" value="Pept_tRNA_hydro"/>
</dbReference>
<keyword evidence="7" id="KW-0963">Cytoplasm</keyword>
<keyword evidence="3 7" id="KW-0378">Hydrolase</keyword>
<reference evidence="10 11" key="1">
    <citation type="journal article" date="2015" name="Nature">
        <title>rRNA introns, odd ribosomes, and small enigmatic genomes across a large radiation of phyla.</title>
        <authorList>
            <person name="Brown C.T."/>
            <person name="Hug L.A."/>
            <person name="Thomas B.C."/>
            <person name="Sharon I."/>
            <person name="Castelle C.J."/>
            <person name="Singh A."/>
            <person name="Wilkins M.J."/>
            <person name="Williams K.H."/>
            <person name="Banfield J.F."/>
        </authorList>
    </citation>
    <scope>NUCLEOTIDE SEQUENCE [LARGE SCALE GENOMIC DNA]</scope>
</reference>
<comment type="subcellular location">
    <subcellularLocation>
        <location evidence="7">Cytoplasm</location>
    </subcellularLocation>
</comment>